<reference evidence="5 6" key="1">
    <citation type="submission" date="2024-10" db="EMBL/GenBank/DDBJ databases">
        <authorList>
            <person name="Kim D."/>
        </authorList>
    </citation>
    <scope>NUCLEOTIDE SEQUENCE [LARGE SCALE GENOMIC DNA]</scope>
    <source>
        <strain evidence="5">Taebaek</strain>
    </source>
</reference>
<dbReference type="CDD" id="cd12885">
    <property type="entry name" value="SPRY_RanBP_like"/>
    <property type="match status" value="1"/>
</dbReference>
<dbReference type="PANTHER" id="PTHR10598">
    <property type="entry name" value="SET1/ASH2 HISTONE METHYLTRANSFERASE COMPLEX SUBUNIT ASH2"/>
    <property type="match status" value="1"/>
</dbReference>
<dbReference type="AlphaFoldDB" id="A0ABD2JPY8"/>
<comment type="subcellular location">
    <subcellularLocation>
        <location evidence="1">Nucleus</location>
    </subcellularLocation>
</comment>
<keyword evidence="3" id="KW-0175">Coiled coil</keyword>
<dbReference type="InterPro" id="IPR013320">
    <property type="entry name" value="ConA-like_dom_sf"/>
</dbReference>
<feature type="domain" description="B30.2/SPRY" evidence="4">
    <location>
        <begin position="179"/>
        <end position="413"/>
    </location>
</feature>
<dbReference type="EMBL" id="JBICCN010000118">
    <property type="protein sequence ID" value="KAL3092620.1"/>
    <property type="molecule type" value="Genomic_DNA"/>
</dbReference>
<evidence type="ECO:0000313" key="5">
    <source>
        <dbReference type="EMBL" id="KAL3092620.1"/>
    </source>
</evidence>
<evidence type="ECO:0000256" key="2">
    <source>
        <dbReference type="ARBA" id="ARBA00023242"/>
    </source>
</evidence>
<dbReference type="SMART" id="SM00449">
    <property type="entry name" value="SPRY"/>
    <property type="match status" value="1"/>
</dbReference>
<evidence type="ECO:0000256" key="3">
    <source>
        <dbReference type="SAM" id="Coils"/>
    </source>
</evidence>
<sequence length="419" mass="46852">MALFYHSRRISLHINVANVGDGSGVESGNVRECREKLANSELSETKLLWNNGELNAENRALKAELEKQKRMTEHIELKAKVFNMEQEKQQFEKKYVSVDMFNSLVERIKQLENQQQEKKEEDKCFCWSIGDIFGRGKAAKTATEGKCWSTAEKGKRSTENGWKMFCGECRTSKGGGHSPTPAVVPVKIGKELPNWHHLNGWDATICHKDIEITGESQLTVNCNGNGFGWHSVFAKFPISKCCRPLIFYFEMKVTKLESFASIGFATKEMPLDGAIGQHLNSYGYRSDGSFGCNGISRPYKMGFGTMPMPFNAAIGQQRDRRYVGSANWPFPLEFVPVPMPSDGALAFQSPAFSTGDVVGCGVSLATRQIFLTKNGRRIDDYSFFTTTPINSLFPCVSLWTGDKIEANFGPTFKFNLATL</sequence>
<dbReference type="InterPro" id="IPR043136">
    <property type="entry name" value="B30.2/SPRY_sf"/>
</dbReference>
<gene>
    <name evidence="5" type="ORF">niasHS_007829</name>
</gene>
<evidence type="ECO:0000259" key="4">
    <source>
        <dbReference type="PROSITE" id="PS50188"/>
    </source>
</evidence>
<dbReference type="Gene3D" id="2.60.120.920">
    <property type="match status" value="1"/>
</dbReference>
<dbReference type="PANTHER" id="PTHR10598:SF0">
    <property type="entry name" value="SET1_ASH2 HISTONE METHYLTRANSFERASE COMPLEX SUBUNIT ASH2"/>
    <property type="match status" value="1"/>
</dbReference>
<dbReference type="Pfam" id="PF00622">
    <property type="entry name" value="SPRY"/>
    <property type="match status" value="1"/>
</dbReference>
<dbReference type="InterPro" id="IPR001870">
    <property type="entry name" value="B30.2/SPRY"/>
</dbReference>
<dbReference type="Proteomes" id="UP001620645">
    <property type="component" value="Unassembled WGS sequence"/>
</dbReference>
<dbReference type="PROSITE" id="PS50188">
    <property type="entry name" value="B302_SPRY"/>
    <property type="match status" value="1"/>
</dbReference>
<comment type="caution">
    <text evidence="5">The sequence shown here is derived from an EMBL/GenBank/DDBJ whole genome shotgun (WGS) entry which is preliminary data.</text>
</comment>
<evidence type="ECO:0000313" key="6">
    <source>
        <dbReference type="Proteomes" id="UP001620645"/>
    </source>
</evidence>
<evidence type="ECO:0000256" key="1">
    <source>
        <dbReference type="ARBA" id="ARBA00004123"/>
    </source>
</evidence>
<dbReference type="SUPFAM" id="SSF49899">
    <property type="entry name" value="Concanavalin A-like lectins/glucanases"/>
    <property type="match status" value="1"/>
</dbReference>
<dbReference type="InterPro" id="IPR044736">
    <property type="entry name" value="Gid1/RanBPM/SPLA_SPRY"/>
</dbReference>
<keyword evidence="2" id="KW-0539">Nucleus</keyword>
<dbReference type="GO" id="GO:0005634">
    <property type="term" value="C:nucleus"/>
    <property type="evidence" value="ECO:0007669"/>
    <property type="project" value="UniProtKB-SubCell"/>
</dbReference>
<proteinExistence type="predicted"/>
<organism evidence="5 6">
    <name type="scientific">Heterodera schachtii</name>
    <name type="common">Sugarbeet cyst nematode worm</name>
    <name type="synonym">Tylenchus schachtii</name>
    <dbReference type="NCBI Taxonomy" id="97005"/>
    <lineage>
        <taxon>Eukaryota</taxon>
        <taxon>Metazoa</taxon>
        <taxon>Ecdysozoa</taxon>
        <taxon>Nematoda</taxon>
        <taxon>Chromadorea</taxon>
        <taxon>Rhabditida</taxon>
        <taxon>Tylenchina</taxon>
        <taxon>Tylenchomorpha</taxon>
        <taxon>Tylenchoidea</taxon>
        <taxon>Heteroderidae</taxon>
        <taxon>Heteroderinae</taxon>
        <taxon>Heterodera</taxon>
    </lineage>
</organism>
<keyword evidence="6" id="KW-1185">Reference proteome</keyword>
<name>A0ABD2JPY8_HETSC</name>
<dbReference type="InterPro" id="IPR003877">
    <property type="entry name" value="SPRY_dom"/>
</dbReference>
<accession>A0ABD2JPY8</accession>
<feature type="coiled-coil region" evidence="3">
    <location>
        <begin position="51"/>
        <end position="121"/>
    </location>
</feature>
<dbReference type="InterPro" id="IPR037353">
    <property type="entry name" value="ASH2"/>
</dbReference>
<protein>
    <recommendedName>
        <fullName evidence="4">B30.2/SPRY domain-containing protein</fullName>
    </recommendedName>
</protein>